<evidence type="ECO:0000313" key="4">
    <source>
        <dbReference type="Proteomes" id="UP000278351"/>
    </source>
</evidence>
<dbReference type="AlphaFoldDB" id="A0A3N4PJP4"/>
<dbReference type="Pfam" id="PF13692">
    <property type="entry name" value="Glyco_trans_1_4"/>
    <property type="match status" value="1"/>
</dbReference>
<dbReference type="Gene3D" id="3.40.50.2000">
    <property type="entry name" value="Glycogen Phosphorylase B"/>
    <property type="match status" value="2"/>
</dbReference>
<dbReference type="PANTHER" id="PTHR46401:SF2">
    <property type="entry name" value="GLYCOSYLTRANSFERASE WBBK-RELATED"/>
    <property type="match status" value="1"/>
</dbReference>
<gene>
    <name evidence="3" type="ORF">EGT74_15470</name>
</gene>
<dbReference type="Proteomes" id="UP000278351">
    <property type="component" value="Unassembled WGS sequence"/>
</dbReference>
<dbReference type="PANTHER" id="PTHR46401">
    <property type="entry name" value="GLYCOSYLTRANSFERASE WBBK-RELATED"/>
    <property type="match status" value="1"/>
</dbReference>
<dbReference type="EMBL" id="RPDH01000002">
    <property type="protein sequence ID" value="RPE08446.1"/>
    <property type="molecule type" value="Genomic_DNA"/>
</dbReference>
<evidence type="ECO:0000313" key="3">
    <source>
        <dbReference type="EMBL" id="RPE08446.1"/>
    </source>
</evidence>
<proteinExistence type="predicted"/>
<dbReference type="OrthoDB" id="9807209at2"/>
<protein>
    <submittedName>
        <fullName evidence="3">Glycosyltransferase</fullName>
    </submittedName>
</protein>
<evidence type="ECO:0000256" key="1">
    <source>
        <dbReference type="ARBA" id="ARBA00022679"/>
    </source>
</evidence>
<dbReference type="GO" id="GO:0009103">
    <property type="term" value="P:lipopolysaccharide biosynthetic process"/>
    <property type="evidence" value="ECO:0007669"/>
    <property type="project" value="TreeGrafter"/>
</dbReference>
<comment type="caution">
    <text evidence="3">The sequence shown here is derived from an EMBL/GenBank/DDBJ whole genome shotgun (WGS) entry which is preliminary data.</text>
</comment>
<accession>A0A3N4PJP4</accession>
<dbReference type="GO" id="GO:0016757">
    <property type="term" value="F:glycosyltransferase activity"/>
    <property type="evidence" value="ECO:0007669"/>
    <property type="project" value="TreeGrafter"/>
</dbReference>
<reference evidence="3 4" key="1">
    <citation type="submission" date="2018-11" db="EMBL/GenBank/DDBJ databases">
        <title>Chitinophaga lutea sp.nov., isolate from arsenic contaminated soil.</title>
        <authorList>
            <person name="Zong Y."/>
        </authorList>
    </citation>
    <scope>NUCLEOTIDE SEQUENCE [LARGE SCALE GENOMIC DNA]</scope>
    <source>
        <strain evidence="3 4">ZY74</strain>
    </source>
</reference>
<evidence type="ECO:0000259" key="2">
    <source>
        <dbReference type="Pfam" id="PF13439"/>
    </source>
</evidence>
<sequence length="389" mass="44028">MNILFFTHISPFPQNGGEKIRSAYLLKALAGLGHRVFAIIGNEEDENLSEYLIPGVEFYTHHEKPLSLADRLTGNFYFRQNPAVLKLFRDICGSHHIDVAVLDYGFIGQYIPWFSAMRIPVVLGSHNSQALHTLQKPAAGLVQKLRRSQLVNLEKTHERRYFPQAAAVMVVSEPDRQYHAEFVAPEKIFTIPNFLDEQEYTLREERVPNLLVMTANFSMYMNHEGLKWLVEQVWNDELAGRFELWLVGRHSRESLQQITGAEHYKNIKAIGKVQHIKPYISMASGVLIPLLHGSGTRLKCLEAMALRTPVIATAKGVEGVLSDHFIVANTPAAFRHALLTFNGKGQLGQLLHDDFMKEYSAGVNAERLEHILRYALQQAPVVTPQLVTE</sequence>
<keyword evidence="1 3" id="KW-0808">Transferase</keyword>
<name>A0A3N4PJP4_9BACT</name>
<organism evidence="3 4">
    <name type="scientific">Chitinophaga lutea</name>
    <dbReference type="NCBI Taxonomy" id="2488634"/>
    <lineage>
        <taxon>Bacteria</taxon>
        <taxon>Pseudomonadati</taxon>
        <taxon>Bacteroidota</taxon>
        <taxon>Chitinophagia</taxon>
        <taxon>Chitinophagales</taxon>
        <taxon>Chitinophagaceae</taxon>
        <taxon>Chitinophaga</taxon>
    </lineage>
</organism>
<dbReference type="CDD" id="cd03801">
    <property type="entry name" value="GT4_PimA-like"/>
    <property type="match status" value="1"/>
</dbReference>
<dbReference type="Pfam" id="PF13439">
    <property type="entry name" value="Glyco_transf_4"/>
    <property type="match status" value="1"/>
</dbReference>
<dbReference type="RefSeq" id="WP_123847449.1">
    <property type="nucleotide sequence ID" value="NZ_RPDH01000002.1"/>
</dbReference>
<feature type="domain" description="Glycosyltransferase subfamily 4-like N-terminal" evidence="2">
    <location>
        <begin position="23"/>
        <end position="198"/>
    </location>
</feature>
<dbReference type="InterPro" id="IPR028098">
    <property type="entry name" value="Glyco_trans_4-like_N"/>
</dbReference>
<dbReference type="SUPFAM" id="SSF53756">
    <property type="entry name" value="UDP-Glycosyltransferase/glycogen phosphorylase"/>
    <property type="match status" value="1"/>
</dbReference>
<keyword evidence="4" id="KW-1185">Reference proteome</keyword>